<dbReference type="EMBL" id="CAJVPW010040834">
    <property type="protein sequence ID" value="CAG8746975.1"/>
    <property type="molecule type" value="Genomic_DNA"/>
</dbReference>
<gene>
    <name evidence="1" type="ORF">SPELUC_LOCUS14196</name>
</gene>
<evidence type="ECO:0000313" key="1">
    <source>
        <dbReference type="EMBL" id="CAG8746975.1"/>
    </source>
</evidence>
<comment type="caution">
    <text evidence="1">The sequence shown here is derived from an EMBL/GenBank/DDBJ whole genome shotgun (WGS) entry which is preliminary data.</text>
</comment>
<reference evidence="1" key="1">
    <citation type="submission" date="2021-06" db="EMBL/GenBank/DDBJ databases">
        <authorList>
            <person name="Kallberg Y."/>
            <person name="Tangrot J."/>
            <person name="Rosling A."/>
        </authorList>
    </citation>
    <scope>NUCLEOTIDE SEQUENCE</scope>
    <source>
        <strain evidence="1">28 12/20/2015</strain>
    </source>
</reference>
<sequence length="192" mass="22299">MNLGPAGKQEKLRSTSYFRKGRKYDQDMVFPSDYHIPELRGEAKGLKEVLKERGLWPEEGLRLKEARELISQQPDFLAQKGQLEEIIVAAGHQIIFYPKFHCELNYIETFWGAAKKYSRSHCDYSWKGLQKTVPLALNSVPLPTIRRYARKAFRYMDAYRKGLNGKAAEFAVKKYRSHRRIPDSVLNSIDSD</sequence>
<organism evidence="1 2">
    <name type="scientific">Cetraspora pellucida</name>
    <dbReference type="NCBI Taxonomy" id="1433469"/>
    <lineage>
        <taxon>Eukaryota</taxon>
        <taxon>Fungi</taxon>
        <taxon>Fungi incertae sedis</taxon>
        <taxon>Mucoromycota</taxon>
        <taxon>Glomeromycotina</taxon>
        <taxon>Glomeromycetes</taxon>
        <taxon>Diversisporales</taxon>
        <taxon>Gigasporaceae</taxon>
        <taxon>Cetraspora</taxon>
    </lineage>
</organism>
<name>A0ACA9QIR8_9GLOM</name>
<keyword evidence="2" id="KW-1185">Reference proteome</keyword>
<accession>A0ACA9QIR8</accession>
<evidence type="ECO:0000313" key="2">
    <source>
        <dbReference type="Proteomes" id="UP000789366"/>
    </source>
</evidence>
<dbReference type="Proteomes" id="UP000789366">
    <property type="component" value="Unassembled WGS sequence"/>
</dbReference>
<protein>
    <submittedName>
        <fullName evidence="1">18221_t:CDS:1</fullName>
    </submittedName>
</protein>
<proteinExistence type="predicted"/>